<reference evidence="14" key="1">
    <citation type="submission" date="2016-10" db="EMBL/GenBank/DDBJ databases">
        <authorList>
            <person name="Varghese N."/>
            <person name="Submissions S."/>
        </authorList>
    </citation>
    <scope>NUCLEOTIDE SEQUENCE [LARGE SCALE GENOMIC DNA]</scope>
    <source>
        <strain evidence="14">DSM 13327</strain>
    </source>
</reference>
<evidence type="ECO:0000256" key="4">
    <source>
        <dbReference type="ARBA" id="ARBA00022692"/>
    </source>
</evidence>
<dbReference type="GO" id="GO:0007165">
    <property type="term" value="P:signal transduction"/>
    <property type="evidence" value="ECO:0007669"/>
    <property type="project" value="UniProtKB-KW"/>
</dbReference>
<protein>
    <submittedName>
        <fullName evidence="13">Methyl-accepting chemotaxis protein</fullName>
    </submittedName>
</protein>
<evidence type="ECO:0000256" key="8">
    <source>
        <dbReference type="ARBA" id="ARBA00029447"/>
    </source>
</evidence>
<dbReference type="AlphaFoldDB" id="A0A1I4JHQ0"/>
<evidence type="ECO:0000256" key="2">
    <source>
        <dbReference type="ARBA" id="ARBA00022475"/>
    </source>
</evidence>
<feature type="domain" description="Methyl-accepting transducer" evidence="11">
    <location>
        <begin position="369"/>
        <end position="626"/>
    </location>
</feature>
<feature type="transmembrane region" description="Helical" evidence="10">
    <location>
        <begin position="12"/>
        <end position="32"/>
    </location>
</feature>
<sequence length="655" mass="69341">MFKGNSLRTKLIIFFILFAVIPAAIGGAISIYKSVITTKEAVIHSNNNTASQIAKQIEIMLDDSIGMTEGLAASPTARSLDGIALRDMIINFQQKNPQFELIYVMDASGMQVARTAGTLANRADRPYFKEAMKGSTFFTDIYISSFTNAPSITISVPIKSPTGTVLGVFAADIGLQSLWAIADNVKVGKNGYVEIVDHNGVVIAYPDHEKVLKKESFAAVEYVKKVIEGQTGTIEAVSSRGDKTISAFIPVAKYQWGVIVNEPLKDVYDGAITASYIIIGILLISLILAAVTAFYIARSIVTPLQKVVHSVELVAGGDLSHTLVADGVLEVNQLVQGVNQMTVALRKIILHAASVAESVAASAEELTASATEVGRASEEVTATIQDVAQSATTQVRLSDESSTIMIEMQAGIADAVQAACEVAGVSERSEQSAEGGLKQVNQAVQLMNNIRQDVGNAAEKINILGEKSRQIGQIVEVITNIAGQTNLLALNAAIEAARAGEQGRGFAVVADEVRKLAEQSQEAAKEIAEIIGAIQSETVQAVDAMDKGSKEVGEGVKVVSASKVAFEEIYVDVKEMRRQVDSILALMDSQLTGSGQVGQSITGIADASRTNAASSQEVAAASEEQNASVHEIVTAVSGLATMASELQEVVHKFKV</sequence>
<dbReference type="CDD" id="cd06225">
    <property type="entry name" value="HAMP"/>
    <property type="match status" value="1"/>
</dbReference>
<evidence type="ECO:0000313" key="14">
    <source>
        <dbReference type="Proteomes" id="UP000199520"/>
    </source>
</evidence>
<dbReference type="CDD" id="cd11386">
    <property type="entry name" value="MCP_signal"/>
    <property type="match status" value="1"/>
</dbReference>
<dbReference type="Pfam" id="PF02743">
    <property type="entry name" value="dCache_1"/>
    <property type="match status" value="1"/>
</dbReference>
<evidence type="ECO:0000259" key="11">
    <source>
        <dbReference type="PROSITE" id="PS50111"/>
    </source>
</evidence>
<dbReference type="Gene3D" id="6.10.340.10">
    <property type="match status" value="1"/>
</dbReference>
<comment type="subcellular location">
    <subcellularLocation>
        <location evidence="1">Cell membrane</location>
        <topology evidence="1">Multi-pass membrane protein</topology>
    </subcellularLocation>
</comment>
<dbReference type="SMART" id="SM00304">
    <property type="entry name" value="HAMP"/>
    <property type="match status" value="1"/>
</dbReference>
<dbReference type="Pfam" id="PF00015">
    <property type="entry name" value="MCPsignal"/>
    <property type="match status" value="1"/>
</dbReference>
<evidence type="ECO:0000256" key="5">
    <source>
        <dbReference type="ARBA" id="ARBA00022989"/>
    </source>
</evidence>
<evidence type="ECO:0000256" key="1">
    <source>
        <dbReference type="ARBA" id="ARBA00004651"/>
    </source>
</evidence>
<dbReference type="PANTHER" id="PTHR32089:SF112">
    <property type="entry name" value="LYSOZYME-LIKE PROTEIN-RELATED"/>
    <property type="match status" value="1"/>
</dbReference>
<dbReference type="CDD" id="cd12914">
    <property type="entry name" value="PDC1_DGC_like"/>
    <property type="match status" value="1"/>
</dbReference>
<evidence type="ECO:0000259" key="12">
    <source>
        <dbReference type="PROSITE" id="PS50885"/>
    </source>
</evidence>
<dbReference type="GO" id="GO:0005886">
    <property type="term" value="C:plasma membrane"/>
    <property type="evidence" value="ECO:0007669"/>
    <property type="project" value="UniProtKB-SubCell"/>
</dbReference>
<dbReference type="EMBL" id="FOTS01000012">
    <property type="protein sequence ID" value="SFL66095.1"/>
    <property type="molecule type" value="Genomic_DNA"/>
</dbReference>
<dbReference type="InterPro" id="IPR029151">
    <property type="entry name" value="Sensor-like_sf"/>
</dbReference>
<dbReference type="Gene3D" id="1.10.287.950">
    <property type="entry name" value="Methyl-accepting chemotaxis protein"/>
    <property type="match status" value="1"/>
</dbReference>
<keyword evidence="6 10" id="KW-0472">Membrane</keyword>
<gene>
    <name evidence="13" type="ORF">SAMN04490355_101297</name>
</gene>
<name>A0A1I4JHQ0_9FIRM</name>
<keyword evidence="14" id="KW-1185">Reference proteome</keyword>
<dbReference type="SUPFAM" id="SSF103190">
    <property type="entry name" value="Sensory domain-like"/>
    <property type="match status" value="1"/>
</dbReference>
<proteinExistence type="inferred from homology"/>
<keyword evidence="5 10" id="KW-1133">Transmembrane helix</keyword>
<dbReference type="InterPro" id="IPR004089">
    <property type="entry name" value="MCPsignal_dom"/>
</dbReference>
<organism evidence="13 14">
    <name type="scientific">Pelosinus propionicus DSM 13327</name>
    <dbReference type="NCBI Taxonomy" id="1123291"/>
    <lineage>
        <taxon>Bacteria</taxon>
        <taxon>Bacillati</taxon>
        <taxon>Bacillota</taxon>
        <taxon>Negativicutes</taxon>
        <taxon>Selenomonadales</taxon>
        <taxon>Sporomusaceae</taxon>
        <taxon>Pelosinus</taxon>
    </lineage>
</organism>
<evidence type="ECO:0000256" key="7">
    <source>
        <dbReference type="ARBA" id="ARBA00023224"/>
    </source>
</evidence>
<evidence type="ECO:0000256" key="3">
    <source>
        <dbReference type="ARBA" id="ARBA00022500"/>
    </source>
</evidence>
<keyword evidence="4 10" id="KW-0812">Transmembrane</keyword>
<dbReference type="PROSITE" id="PS50111">
    <property type="entry name" value="CHEMOTAXIS_TRANSDUC_2"/>
    <property type="match status" value="1"/>
</dbReference>
<evidence type="ECO:0000313" key="13">
    <source>
        <dbReference type="EMBL" id="SFL66095.1"/>
    </source>
</evidence>
<keyword evidence="2" id="KW-1003">Cell membrane</keyword>
<feature type="domain" description="HAMP" evidence="12">
    <location>
        <begin position="298"/>
        <end position="350"/>
    </location>
</feature>
<dbReference type="Gene3D" id="3.30.450.20">
    <property type="entry name" value="PAS domain"/>
    <property type="match status" value="2"/>
</dbReference>
<dbReference type="InterPro" id="IPR003660">
    <property type="entry name" value="HAMP_dom"/>
</dbReference>
<feature type="transmembrane region" description="Helical" evidence="10">
    <location>
        <begin position="274"/>
        <end position="297"/>
    </location>
</feature>
<dbReference type="STRING" id="1123291.SAMN04490355_101297"/>
<accession>A0A1I4JHQ0</accession>
<dbReference type="OrthoDB" id="136416at2"/>
<dbReference type="Pfam" id="PF00672">
    <property type="entry name" value="HAMP"/>
    <property type="match status" value="1"/>
</dbReference>
<comment type="similarity">
    <text evidence="8">Belongs to the methyl-accepting chemotaxis (MCP) protein family.</text>
</comment>
<dbReference type="RefSeq" id="WP_090935265.1">
    <property type="nucleotide sequence ID" value="NZ_FOTS01000012.1"/>
</dbReference>
<dbReference type="SUPFAM" id="SSF58104">
    <property type="entry name" value="Methyl-accepting chemotaxis protein (MCP) signaling domain"/>
    <property type="match status" value="1"/>
</dbReference>
<evidence type="ECO:0000256" key="10">
    <source>
        <dbReference type="SAM" id="Phobius"/>
    </source>
</evidence>
<dbReference type="PANTHER" id="PTHR32089">
    <property type="entry name" value="METHYL-ACCEPTING CHEMOTAXIS PROTEIN MCPB"/>
    <property type="match status" value="1"/>
</dbReference>
<dbReference type="Proteomes" id="UP000199520">
    <property type="component" value="Unassembled WGS sequence"/>
</dbReference>
<keyword evidence="7 9" id="KW-0807">Transducer</keyword>
<keyword evidence="3" id="KW-0145">Chemotaxis</keyword>
<dbReference type="CDD" id="cd12912">
    <property type="entry name" value="PDC2_MCP_like"/>
    <property type="match status" value="1"/>
</dbReference>
<dbReference type="InterPro" id="IPR033479">
    <property type="entry name" value="dCache_1"/>
</dbReference>
<evidence type="ECO:0000256" key="6">
    <source>
        <dbReference type="ARBA" id="ARBA00023136"/>
    </source>
</evidence>
<dbReference type="PROSITE" id="PS50885">
    <property type="entry name" value="HAMP"/>
    <property type="match status" value="1"/>
</dbReference>
<evidence type="ECO:0000256" key="9">
    <source>
        <dbReference type="PROSITE-ProRule" id="PRU00284"/>
    </source>
</evidence>
<dbReference type="GO" id="GO:0006935">
    <property type="term" value="P:chemotaxis"/>
    <property type="evidence" value="ECO:0007669"/>
    <property type="project" value="UniProtKB-KW"/>
</dbReference>
<dbReference type="SMART" id="SM00283">
    <property type="entry name" value="MA"/>
    <property type="match status" value="1"/>
</dbReference>